<dbReference type="OrthoDB" id="7062244at2"/>
<protein>
    <submittedName>
        <fullName evidence="2">PEP-CTERM sorting domain-containing protein</fullName>
    </submittedName>
</protein>
<evidence type="ECO:0000256" key="1">
    <source>
        <dbReference type="SAM" id="SignalP"/>
    </source>
</evidence>
<keyword evidence="3" id="KW-1185">Reference proteome</keyword>
<dbReference type="RefSeq" id="WP_105934140.1">
    <property type="nucleotide sequence ID" value="NZ_PVNP01000070.1"/>
</dbReference>
<feature type="chain" id="PRO_5015423399" evidence="1">
    <location>
        <begin position="25"/>
        <end position="251"/>
    </location>
</feature>
<accession>A0A2S9VCB2</accession>
<organism evidence="2 3">
    <name type="scientific">Alteromonas alba</name>
    <dbReference type="NCBI Taxonomy" id="2079529"/>
    <lineage>
        <taxon>Bacteria</taxon>
        <taxon>Pseudomonadati</taxon>
        <taxon>Pseudomonadota</taxon>
        <taxon>Gammaproteobacteria</taxon>
        <taxon>Alteromonadales</taxon>
        <taxon>Alteromonadaceae</taxon>
        <taxon>Alteromonas/Salinimonas group</taxon>
        <taxon>Alteromonas</taxon>
    </lineage>
</organism>
<proteinExistence type="predicted"/>
<sequence>MKAKKLFAGGLAGVLLASASAANATILTVFDGITDGVADFDSTVTGAGGTVGVDIWDTILSGASIDRGDYVITQNDGGSASGTTYGSLTGTAIGINPAGGGSLPRTNPMDYFGSGITFTFDSAVNAVGFEVGDWATCCTDPTTDLYISFDGGSPILVASASTNAEGLFPSQDNPASDVFEIFVAAFDDSDEFTQVSFWGNGIGEYLVAGGQVRYALLDQDSLPPTTPASAPASLLLIIGGSLLAARRRRSA</sequence>
<dbReference type="AlphaFoldDB" id="A0A2S9VCB2"/>
<reference evidence="3" key="1">
    <citation type="journal article" date="2020" name="Int. J. Syst. Evol. Microbiol.">
        <title>Alteromonas alba sp. nov., a marine bacterium isolated from the seawater of the West Pacific Ocean.</title>
        <authorList>
            <person name="Sun C."/>
            <person name="Wu Y.-H."/>
            <person name="Xamxidin M."/>
            <person name="Cheng H."/>
            <person name="Xu X.-W."/>
        </authorList>
    </citation>
    <scope>NUCLEOTIDE SEQUENCE [LARGE SCALE GENOMIC DNA]</scope>
    <source>
        <strain evidence="3">190</strain>
    </source>
</reference>
<dbReference type="EMBL" id="PVNP01000070">
    <property type="protein sequence ID" value="PRO74099.1"/>
    <property type="molecule type" value="Genomic_DNA"/>
</dbReference>
<dbReference type="Proteomes" id="UP000238949">
    <property type="component" value="Unassembled WGS sequence"/>
</dbReference>
<evidence type="ECO:0000313" key="2">
    <source>
        <dbReference type="EMBL" id="PRO74099.1"/>
    </source>
</evidence>
<gene>
    <name evidence="2" type="ORF">C6Y40_08075</name>
</gene>
<comment type="caution">
    <text evidence="2">The sequence shown here is derived from an EMBL/GenBank/DDBJ whole genome shotgun (WGS) entry which is preliminary data.</text>
</comment>
<keyword evidence="1" id="KW-0732">Signal</keyword>
<feature type="signal peptide" evidence="1">
    <location>
        <begin position="1"/>
        <end position="24"/>
    </location>
</feature>
<name>A0A2S9VCB2_9ALTE</name>
<evidence type="ECO:0000313" key="3">
    <source>
        <dbReference type="Proteomes" id="UP000238949"/>
    </source>
</evidence>